<feature type="non-terminal residue" evidence="2">
    <location>
        <position position="1"/>
    </location>
</feature>
<protein>
    <submittedName>
        <fullName evidence="2">Uncharacterized protein</fullName>
    </submittedName>
</protein>
<gene>
    <name evidence="2" type="ORF">g.3917</name>
</gene>
<evidence type="ECO:0000256" key="1">
    <source>
        <dbReference type="SAM" id="MobiDB-lite"/>
    </source>
</evidence>
<reference evidence="2" key="1">
    <citation type="submission" date="2015-08" db="EMBL/GenBank/DDBJ databases">
        <authorList>
            <person name="Babu N.S."/>
            <person name="Beckwith C.J."/>
            <person name="Beseler K.G."/>
            <person name="Brison A."/>
            <person name="Carone J.V."/>
            <person name="Caskin T.P."/>
            <person name="Diamond M."/>
            <person name="Durham M.E."/>
            <person name="Foxe J.M."/>
            <person name="Go M."/>
            <person name="Henderson B.A."/>
            <person name="Jones I.B."/>
            <person name="McGettigan J.A."/>
            <person name="Micheletti S.J."/>
            <person name="Nasrallah M.E."/>
            <person name="Ortiz D."/>
            <person name="Piller C.R."/>
            <person name="Privatt S.R."/>
            <person name="Schneider S.L."/>
            <person name="Sharp S."/>
            <person name="Smith T.C."/>
            <person name="Stanton J.D."/>
            <person name="Ullery H.E."/>
            <person name="Wilson R.J."/>
            <person name="Serrano M.G."/>
            <person name="Buck G."/>
            <person name="Lee V."/>
            <person name="Wang Y."/>
            <person name="Carvalho R."/>
            <person name="Voegtly L."/>
            <person name="Shi R."/>
            <person name="Duckworth R."/>
            <person name="Johnson A."/>
            <person name="Loviza R."/>
            <person name="Walstead R."/>
            <person name="Shah Z."/>
            <person name="Kiflezghi M."/>
            <person name="Wade K."/>
            <person name="Ball S.L."/>
            <person name="Bradley K.W."/>
            <person name="Asai D.J."/>
            <person name="Bowman C.A."/>
            <person name="Russell D.A."/>
            <person name="Pope W.H."/>
            <person name="Jacobs-Sera D."/>
            <person name="Hendrix R.W."/>
            <person name="Hatfull G.F."/>
        </authorList>
    </citation>
    <scope>NUCLEOTIDE SEQUENCE</scope>
</reference>
<name>A0A1D2AA24_AUXPR</name>
<dbReference type="AlphaFoldDB" id="A0A1D2AA24"/>
<organism evidence="2">
    <name type="scientific">Auxenochlorella protothecoides</name>
    <name type="common">Green microalga</name>
    <name type="synonym">Chlorella protothecoides</name>
    <dbReference type="NCBI Taxonomy" id="3075"/>
    <lineage>
        <taxon>Eukaryota</taxon>
        <taxon>Viridiplantae</taxon>
        <taxon>Chlorophyta</taxon>
        <taxon>core chlorophytes</taxon>
        <taxon>Trebouxiophyceae</taxon>
        <taxon>Chlorellales</taxon>
        <taxon>Chlorellaceae</taxon>
        <taxon>Auxenochlorella</taxon>
    </lineage>
</organism>
<dbReference type="EMBL" id="GDKF01002575">
    <property type="protein sequence ID" value="JAT76047.1"/>
    <property type="molecule type" value="Transcribed_RNA"/>
</dbReference>
<sequence length="194" mass="20531">YQHVFFNFEFSHLVAMTFAMTMSTAGVRPTFRAGPAPRIPAARRFHRPNAGQGIGDAAKDAQKKAGQAAEDVKSQASKAFDDVVNQGEDAIKGGAKSVVQQLQGTPEEISNRSGLGGDVTSDEHKGGKDEGPRSRAEKGGARGGEKWDDVKGTGTEKREKGDSKTNAKGVDAARERASELDDWTGTGQGASNKQ</sequence>
<feature type="compositionally biased region" description="Basic and acidic residues" evidence="1">
    <location>
        <begin position="121"/>
        <end position="179"/>
    </location>
</feature>
<feature type="region of interest" description="Disordered" evidence="1">
    <location>
        <begin position="46"/>
        <end position="75"/>
    </location>
</feature>
<feature type="region of interest" description="Disordered" evidence="1">
    <location>
        <begin position="95"/>
        <end position="194"/>
    </location>
</feature>
<evidence type="ECO:0000313" key="2">
    <source>
        <dbReference type="EMBL" id="JAT76047.1"/>
    </source>
</evidence>
<accession>A0A1D2AA24</accession>
<proteinExistence type="predicted"/>